<comment type="caution">
    <text evidence="2">The sequence shown here is derived from an EMBL/GenBank/DDBJ whole genome shotgun (WGS) entry which is preliminary data.</text>
</comment>
<dbReference type="Proteomes" id="UP001549920">
    <property type="component" value="Unassembled WGS sequence"/>
</dbReference>
<evidence type="ECO:0000313" key="2">
    <source>
        <dbReference type="EMBL" id="KAL0895085.1"/>
    </source>
</evidence>
<proteinExistence type="predicted"/>
<organism evidence="2 3">
    <name type="scientific">Loxostege sticticalis</name>
    <name type="common">Beet webworm moth</name>
    <dbReference type="NCBI Taxonomy" id="481309"/>
    <lineage>
        <taxon>Eukaryota</taxon>
        <taxon>Metazoa</taxon>
        <taxon>Ecdysozoa</taxon>
        <taxon>Arthropoda</taxon>
        <taxon>Hexapoda</taxon>
        <taxon>Insecta</taxon>
        <taxon>Pterygota</taxon>
        <taxon>Neoptera</taxon>
        <taxon>Endopterygota</taxon>
        <taxon>Lepidoptera</taxon>
        <taxon>Glossata</taxon>
        <taxon>Ditrysia</taxon>
        <taxon>Pyraloidea</taxon>
        <taxon>Crambidae</taxon>
        <taxon>Pyraustinae</taxon>
        <taxon>Loxostege</taxon>
    </lineage>
</organism>
<gene>
    <name evidence="2" type="ORF">ABMA27_013545</name>
</gene>
<reference evidence="2 3" key="1">
    <citation type="submission" date="2024-06" db="EMBL/GenBank/DDBJ databases">
        <title>A chromosome-level genome assembly of beet webworm, Loxostege sticticalis.</title>
        <authorList>
            <person name="Zhang Y."/>
        </authorList>
    </citation>
    <scope>NUCLEOTIDE SEQUENCE [LARGE SCALE GENOMIC DNA]</scope>
    <source>
        <strain evidence="2">AQ026</strain>
        <tissue evidence="2">Whole body</tissue>
    </source>
</reference>
<dbReference type="EMBL" id="JBEUOH010000004">
    <property type="protein sequence ID" value="KAL0895085.1"/>
    <property type="molecule type" value="Genomic_DNA"/>
</dbReference>
<evidence type="ECO:0000313" key="3">
    <source>
        <dbReference type="Proteomes" id="UP001549920"/>
    </source>
</evidence>
<evidence type="ECO:0008006" key="4">
    <source>
        <dbReference type="Google" id="ProtNLM"/>
    </source>
</evidence>
<name>A0ABR3IFP1_LOXSC</name>
<protein>
    <recommendedName>
        <fullName evidence="4">Regulatory protein zeste</fullName>
    </recommendedName>
</protein>
<accession>A0ABR3IFP1</accession>
<keyword evidence="3" id="KW-1185">Reference proteome</keyword>
<feature type="compositionally biased region" description="Acidic residues" evidence="1">
    <location>
        <begin position="129"/>
        <end position="144"/>
    </location>
</feature>
<feature type="region of interest" description="Disordered" evidence="1">
    <location>
        <begin position="126"/>
        <end position="201"/>
    </location>
</feature>
<evidence type="ECO:0000256" key="1">
    <source>
        <dbReference type="SAM" id="MobiDB-lite"/>
    </source>
</evidence>
<feature type="compositionally biased region" description="Polar residues" evidence="1">
    <location>
        <begin position="145"/>
        <end position="157"/>
    </location>
</feature>
<sequence length="253" mass="28360">MDADSKVRKQVTFAQLKALLEFLGEHQELARGLTRGRRGKLHTLKLWNLCAKKLNVVKDGAVKDGKAWSKYWCDWKYRVRRRALELKAAKASNRPPPDGITPLSSMEESILAIIGEGAVDNIVIKSDPLGDEDTAGDEEIDNSEENSLINQCYTTQPEPVKKSRGRKRRHSSREFSDDHGGPSSPVDKPGAAVDNDAESDSNEAAEFLRLEKEKIENARKLHETILTLTSEITRLTDVMSHIRDVFVNSKINI</sequence>
<feature type="compositionally biased region" description="Basic residues" evidence="1">
    <location>
        <begin position="162"/>
        <end position="171"/>
    </location>
</feature>